<evidence type="ECO:0000256" key="1">
    <source>
        <dbReference type="ARBA" id="ARBA00005046"/>
    </source>
</evidence>
<evidence type="ECO:0000256" key="11">
    <source>
        <dbReference type="ARBA" id="ARBA00049878"/>
    </source>
</evidence>
<proteinExistence type="inferred from homology"/>
<dbReference type="GO" id="GO:0006777">
    <property type="term" value="P:Mo-molybdopterin cofactor biosynthetic process"/>
    <property type="evidence" value="ECO:0007669"/>
    <property type="project" value="UniProtKB-KW"/>
</dbReference>
<dbReference type="EMBL" id="PIPT01000009">
    <property type="protein sequence ID" value="RUO46408.1"/>
    <property type="molecule type" value="Genomic_DNA"/>
</dbReference>
<sequence length="158" mass="17690">MSINVRVQNADFCQAEEYLKLSNASNCGAVITFTGLVRELVDGDLQMLHLEHYAGMTEQVLEQLAQQAQQRFGVEQITIIHRVGSLKLNEQIVFVGVAAGHRKAGFAACMFVMDYLKTQAPFWKREVTSTDSYWVAAKESDRTAATRWTEGTENRVAS</sequence>
<comment type="pathway">
    <text evidence="1">Cofactor biosynthesis; molybdopterin biosynthesis.</text>
</comment>
<reference evidence="13" key="1">
    <citation type="journal article" date="2018" name="Front. Microbiol.">
        <title>Genome-Based Analysis Reveals the Taxonomy and Diversity of the Family Idiomarinaceae.</title>
        <authorList>
            <person name="Liu Y."/>
            <person name="Lai Q."/>
            <person name="Shao Z."/>
        </authorList>
    </citation>
    <scope>NUCLEOTIDE SEQUENCE [LARGE SCALE GENOMIC DNA]</scope>
    <source>
        <strain evidence="13">SW15</strain>
    </source>
</reference>
<dbReference type="AlphaFoldDB" id="A0A432XCC3"/>
<organism evidence="12 13">
    <name type="scientific">Pseudidiomarina aquimaris</name>
    <dbReference type="NCBI Taxonomy" id="641841"/>
    <lineage>
        <taxon>Bacteria</taxon>
        <taxon>Pseudomonadati</taxon>
        <taxon>Pseudomonadota</taxon>
        <taxon>Gammaproteobacteria</taxon>
        <taxon>Alteromonadales</taxon>
        <taxon>Idiomarinaceae</taxon>
        <taxon>Pseudidiomarina</taxon>
    </lineage>
</organism>
<accession>A0A432XCC3</accession>
<dbReference type="Proteomes" id="UP000286678">
    <property type="component" value="Unassembled WGS sequence"/>
</dbReference>
<dbReference type="OrthoDB" id="9803224at2"/>
<dbReference type="CDD" id="cd00756">
    <property type="entry name" value="MoaE"/>
    <property type="match status" value="1"/>
</dbReference>
<keyword evidence="13" id="KW-1185">Reference proteome</keyword>
<evidence type="ECO:0000256" key="3">
    <source>
        <dbReference type="ARBA" id="ARBA00011950"/>
    </source>
</evidence>
<dbReference type="Pfam" id="PF02391">
    <property type="entry name" value="MoaE"/>
    <property type="match status" value="1"/>
</dbReference>
<dbReference type="SUPFAM" id="SSF54690">
    <property type="entry name" value="Molybdopterin synthase subunit MoaE"/>
    <property type="match status" value="1"/>
</dbReference>
<evidence type="ECO:0000313" key="13">
    <source>
        <dbReference type="Proteomes" id="UP000286678"/>
    </source>
</evidence>
<comment type="subunit">
    <text evidence="6">Heterotetramer of 2 MoaD subunits and 2 MoaE subunits. Also stable as homodimer. The enzyme changes between these two forms during catalysis.</text>
</comment>
<evidence type="ECO:0000256" key="8">
    <source>
        <dbReference type="ARBA" id="ARBA00030407"/>
    </source>
</evidence>
<evidence type="ECO:0000256" key="5">
    <source>
        <dbReference type="ARBA" id="ARBA00023150"/>
    </source>
</evidence>
<comment type="catalytic activity">
    <reaction evidence="11">
        <text>2 [molybdopterin-synthase sulfur-carrier protein]-C-terminal-Gly-aminoethanethioate + cyclic pyranopterin phosphate + H2O = molybdopterin + 2 [molybdopterin-synthase sulfur-carrier protein]-C-terminal Gly-Gly + 2 H(+)</text>
        <dbReference type="Rhea" id="RHEA:26333"/>
        <dbReference type="Rhea" id="RHEA-COMP:12202"/>
        <dbReference type="Rhea" id="RHEA-COMP:19907"/>
        <dbReference type="ChEBI" id="CHEBI:15377"/>
        <dbReference type="ChEBI" id="CHEBI:15378"/>
        <dbReference type="ChEBI" id="CHEBI:58698"/>
        <dbReference type="ChEBI" id="CHEBI:59648"/>
        <dbReference type="ChEBI" id="CHEBI:90778"/>
        <dbReference type="ChEBI" id="CHEBI:232372"/>
        <dbReference type="EC" id="2.8.1.12"/>
    </reaction>
</comment>
<dbReference type="UniPathway" id="UPA00344"/>
<dbReference type="InterPro" id="IPR003448">
    <property type="entry name" value="Mopterin_biosynth_MoaE"/>
</dbReference>
<evidence type="ECO:0000256" key="6">
    <source>
        <dbReference type="ARBA" id="ARBA00026066"/>
    </source>
</evidence>
<dbReference type="InterPro" id="IPR036563">
    <property type="entry name" value="MoaE_sf"/>
</dbReference>
<dbReference type="GO" id="GO:0030366">
    <property type="term" value="F:molybdopterin synthase activity"/>
    <property type="evidence" value="ECO:0007669"/>
    <property type="project" value="UniProtKB-EC"/>
</dbReference>
<dbReference type="PANTHER" id="PTHR23404">
    <property type="entry name" value="MOLYBDOPTERIN SYNTHASE RELATED"/>
    <property type="match status" value="1"/>
</dbReference>
<evidence type="ECO:0000256" key="9">
    <source>
        <dbReference type="ARBA" id="ARBA00030781"/>
    </source>
</evidence>
<comment type="caution">
    <text evidence="12">The sequence shown here is derived from an EMBL/GenBank/DDBJ whole genome shotgun (WGS) entry which is preliminary data.</text>
</comment>
<keyword evidence="5" id="KW-0501">Molybdenum cofactor biosynthesis</keyword>
<evidence type="ECO:0000256" key="10">
    <source>
        <dbReference type="ARBA" id="ARBA00032474"/>
    </source>
</evidence>
<protein>
    <recommendedName>
        <fullName evidence="4">Molybdopterin synthase catalytic subunit</fullName>
        <ecNumber evidence="3">2.8.1.12</ecNumber>
    </recommendedName>
    <alternativeName>
        <fullName evidence="9">MPT synthase subunit 2</fullName>
    </alternativeName>
    <alternativeName>
        <fullName evidence="7">Molybdenum cofactor biosynthesis protein E</fullName>
    </alternativeName>
    <alternativeName>
        <fullName evidence="8">Molybdopterin-converting factor large subunit</fullName>
    </alternativeName>
    <alternativeName>
        <fullName evidence="10">Molybdopterin-converting factor subunit 2</fullName>
    </alternativeName>
</protein>
<gene>
    <name evidence="12" type="ORF">CWE21_11665</name>
</gene>
<evidence type="ECO:0000256" key="7">
    <source>
        <dbReference type="ARBA" id="ARBA00029745"/>
    </source>
</evidence>
<dbReference type="Gene3D" id="3.90.1170.40">
    <property type="entry name" value="Molybdopterin biosynthesis MoaE subunit"/>
    <property type="match status" value="1"/>
</dbReference>
<dbReference type="EC" id="2.8.1.12" evidence="3"/>
<evidence type="ECO:0000313" key="12">
    <source>
        <dbReference type="EMBL" id="RUO46408.1"/>
    </source>
</evidence>
<comment type="similarity">
    <text evidence="2">Belongs to the MoaE family.</text>
</comment>
<evidence type="ECO:0000256" key="4">
    <source>
        <dbReference type="ARBA" id="ARBA00013858"/>
    </source>
</evidence>
<evidence type="ECO:0000256" key="2">
    <source>
        <dbReference type="ARBA" id="ARBA00005426"/>
    </source>
</evidence>
<dbReference type="RefSeq" id="WP_126834624.1">
    <property type="nucleotide sequence ID" value="NZ_PIPT01000009.1"/>
</dbReference>
<name>A0A432XCC3_9GAMM</name>